<sequence length="230" mass="26543">MRLYFVRHGESENNELYRRTGSDEGRSHDPKLTDLGWKQAQDTAEFLAAHADPVDGKEEANYGITHVYSSLMERALSTASILGRRLGLKVIPWKDWHENGGIYLDDREANQKIGLPGLRPEEIREKFPDVLLDESIPVHGWWNRPYEEREERPVRARRVLYGLLERHGGTDDRVLVVSHGGFYVNFLAAVLGIEEITTAWFHLNNCGITRIDFIDGDRRVVYHNLLCHLR</sequence>
<protein>
    <submittedName>
        <fullName evidence="1">Histidine phosphatase family protein</fullName>
    </submittedName>
</protein>
<dbReference type="SMART" id="SM00855">
    <property type="entry name" value="PGAM"/>
    <property type="match status" value="1"/>
</dbReference>
<evidence type="ECO:0000313" key="1">
    <source>
        <dbReference type="EMBL" id="HGS20433.1"/>
    </source>
</evidence>
<comment type="caution">
    <text evidence="1">The sequence shown here is derived from an EMBL/GenBank/DDBJ whole genome shotgun (WGS) entry which is preliminary data.</text>
</comment>
<dbReference type="InterPro" id="IPR013078">
    <property type="entry name" value="His_Pase_superF_clade-1"/>
</dbReference>
<gene>
    <name evidence="1" type="ORF">ENT37_01025</name>
</gene>
<dbReference type="PANTHER" id="PTHR48100">
    <property type="entry name" value="BROAD-SPECIFICITY PHOSPHATASE YOR283W-RELATED"/>
    <property type="match status" value="1"/>
</dbReference>
<name>A0A7C4KG64_9CHLR</name>
<dbReference type="Gene3D" id="3.40.50.1240">
    <property type="entry name" value="Phosphoglycerate mutase-like"/>
    <property type="match status" value="1"/>
</dbReference>
<dbReference type="GO" id="GO:0016791">
    <property type="term" value="F:phosphatase activity"/>
    <property type="evidence" value="ECO:0007669"/>
    <property type="project" value="TreeGrafter"/>
</dbReference>
<organism evidence="1">
    <name type="scientific">Anaerolinea thermolimosa</name>
    <dbReference type="NCBI Taxonomy" id="229919"/>
    <lineage>
        <taxon>Bacteria</taxon>
        <taxon>Bacillati</taxon>
        <taxon>Chloroflexota</taxon>
        <taxon>Anaerolineae</taxon>
        <taxon>Anaerolineales</taxon>
        <taxon>Anaerolineaceae</taxon>
        <taxon>Anaerolinea</taxon>
    </lineage>
</organism>
<dbReference type="SUPFAM" id="SSF53254">
    <property type="entry name" value="Phosphoglycerate mutase-like"/>
    <property type="match status" value="1"/>
</dbReference>
<accession>A0A7C4KG64</accession>
<dbReference type="CDD" id="cd07067">
    <property type="entry name" value="HP_PGM_like"/>
    <property type="match status" value="1"/>
</dbReference>
<dbReference type="EMBL" id="DSYK01000050">
    <property type="protein sequence ID" value="HGS20433.1"/>
    <property type="molecule type" value="Genomic_DNA"/>
</dbReference>
<proteinExistence type="predicted"/>
<reference evidence="1" key="1">
    <citation type="journal article" date="2020" name="mSystems">
        <title>Genome- and Community-Level Interaction Insights into Carbon Utilization and Element Cycling Functions of Hydrothermarchaeota in Hydrothermal Sediment.</title>
        <authorList>
            <person name="Zhou Z."/>
            <person name="Liu Y."/>
            <person name="Xu W."/>
            <person name="Pan J."/>
            <person name="Luo Z.H."/>
            <person name="Li M."/>
        </authorList>
    </citation>
    <scope>NUCLEOTIDE SEQUENCE [LARGE SCALE GENOMIC DNA]</scope>
    <source>
        <strain evidence="1">SpSt-573</strain>
    </source>
</reference>
<dbReference type="InterPro" id="IPR029033">
    <property type="entry name" value="His_PPase_superfam"/>
</dbReference>
<dbReference type="AlphaFoldDB" id="A0A7C4KG64"/>
<dbReference type="Pfam" id="PF00300">
    <property type="entry name" value="His_Phos_1"/>
    <property type="match status" value="1"/>
</dbReference>
<dbReference type="InterPro" id="IPR050275">
    <property type="entry name" value="PGM_Phosphatase"/>
</dbReference>